<evidence type="ECO:0000256" key="2">
    <source>
        <dbReference type="ARBA" id="ARBA00006370"/>
    </source>
</evidence>
<evidence type="ECO:0000256" key="3">
    <source>
        <dbReference type="ARBA" id="ARBA00022525"/>
    </source>
</evidence>
<keyword evidence="3" id="KW-0964">Secreted</keyword>
<dbReference type="Proteomes" id="UP000050741">
    <property type="component" value="Unassembled WGS sequence"/>
</dbReference>
<feature type="domain" description="MD-2-related lipid-recognition" evidence="5">
    <location>
        <begin position="38"/>
        <end position="181"/>
    </location>
</feature>
<feature type="signal peptide" evidence="4">
    <location>
        <begin position="1"/>
        <end position="19"/>
    </location>
</feature>
<reference evidence="6" key="2">
    <citation type="submission" date="2014-05" db="EMBL/GenBank/DDBJ databases">
        <title>The genome and life-stage specific transcriptomes of Globodera pallida elucidate key aspects of plant parasitism by a cyst nematode.</title>
        <authorList>
            <person name="Cotton J.A."/>
            <person name="Lilley C.J."/>
            <person name="Jones L.M."/>
            <person name="Kikuchi T."/>
            <person name="Reid A.J."/>
            <person name="Thorpe P."/>
            <person name="Tsai I.J."/>
            <person name="Beasley H."/>
            <person name="Blok V."/>
            <person name="Cock P.J.A."/>
            <person name="Van den Akker S.E."/>
            <person name="Holroyd N."/>
            <person name="Hunt M."/>
            <person name="Mantelin S."/>
            <person name="Naghra H."/>
            <person name="Pain A."/>
            <person name="Palomares-Rius J.E."/>
            <person name="Zarowiecki M."/>
            <person name="Berriman M."/>
            <person name="Jones J.T."/>
            <person name="Urwin P.E."/>
        </authorList>
    </citation>
    <scope>NUCLEOTIDE SEQUENCE [LARGE SCALE GENOMIC DNA]</scope>
    <source>
        <strain evidence="6">Lindley</strain>
    </source>
</reference>
<protein>
    <submittedName>
        <fullName evidence="7">ML domain-containing protein</fullName>
    </submittedName>
</protein>
<comment type="similarity">
    <text evidence="2">Belongs to the NPC2 family.</text>
</comment>
<proteinExistence type="inferred from homology"/>
<dbReference type="SMART" id="SM00737">
    <property type="entry name" value="ML"/>
    <property type="match status" value="1"/>
</dbReference>
<dbReference type="FunFam" id="2.60.40.770:FF:000001">
    <property type="entry name" value="NPC intracellular cholesterol transporter 2"/>
    <property type="match status" value="1"/>
</dbReference>
<name>A0A183BNV6_GLOPA</name>
<comment type="subcellular location">
    <subcellularLocation>
        <location evidence="1">Secreted</location>
    </subcellularLocation>
</comment>
<reference evidence="6" key="1">
    <citation type="submission" date="2013-12" db="EMBL/GenBank/DDBJ databases">
        <authorList>
            <person name="Aslett M."/>
        </authorList>
    </citation>
    <scope>NUCLEOTIDE SEQUENCE [LARGE SCALE GENOMIC DNA]</scope>
    <source>
        <strain evidence="6">Lindley</strain>
    </source>
</reference>
<dbReference type="GO" id="GO:0005576">
    <property type="term" value="C:extracellular region"/>
    <property type="evidence" value="ECO:0007669"/>
    <property type="project" value="UniProtKB-SubCell"/>
</dbReference>
<keyword evidence="4" id="KW-0732">Signal</keyword>
<evidence type="ECO:0000256" key="1">
    <source>
        <dbReference type="ARBA" id="ARBA00004613"/>
    </source>
</evidence>
<keyword evidence="6" id="KW-1185">Reference proteome</keyword>
<evidence type="ECO:0000259" key="5">
    <source>
        <dbReference type="SMART" id="SM00737"/>
    </source>
</evidence>
<evidence type="ECO:0000313" key="7">
    <source>
        <dbReference type="WBParaSite" id="GPLIN_000229200"/>
    </source>
</evidence>
<organism evidence="6 7">
    <name type="scientific">Globodera pallida</name>
    <name type="common">Potato cyst nematode worm</name>
    <name type="synonym">Heterodera pallida</name>
    <dbReference type="NCBI Taxonomy" id="36090"/>
    <lineage>
        <taxon>Eukaryota</taxon>
        <taxon>Metazoa</taxon>
        <taxon>Ecdysozoa</taxon>
        <taxon>Nematoda</taxon>
        <taxon>Chromadorea</taxon>
        <taxon>Rhabditida</taxon>
        <taxon>Tylenchina</taxon>
        <taxon>Tylenchomorpha</taxon>
        <taxon>Tylenchoidea</taxon>
        <taxon>Heteroderidae</taxon>
        <taxon>Heteroderinae</taxon>
        <taxon>Globodera</taxon>
    </lineage>
</organism>
<dbReference type="Gene3D" id="2.60.40.770">
    <property type="match status" value="1"/>
</dbReference>
<evidence type="ECO:0000256" key="4">
    <source>
        <dbReference type="SAM" id="SignalP"/>
    </source>
</evidence>
<accession>A0A183BNV6</accession>
<dbReference type="AlphaFoldDB" id="A0A183BNV6"/>
<reference evidence="7" key="3">
    <citation type="submission" date="2016-06" db="UniProtKB">
        <authorList>
            <consortium name="WormBaseParasite"/>
        </authorList>
    </citation>
    <scope>IDENTIFICATION</scope>
</reference>
<feature type="chain" id="PRO_5008146428" evidence="4">
    <location>
        <begin position="20"/>
        <end position="192"/>
    </location>
</feature>
<sequence length="192" mass="21464">MIFWHNKFICLIILAGSASEFLAEDAASDQQTFYPIRYKNCKSQFEVLSVAITTNCSSTDRCHFSRGSVLAIQIVFKPNRRVESLQTAVWAHLGDARGALARFHIDNENACADSNITCPVEPGQTYWYTQPVRMLAEYPAVEVQVNWLLTSHTALSSDSDGGTAERGQPPRAREICVKMLAKLMEKSDTETK</sequence>
<dbReference type="WBParaSite" id="GPLIN_000229200">
    <property type="protein sequence ID" value="GPLIN_000229200"/>
    <property type="gene ID" value="GPLIN_000229200"/>
</dbReference>
<dbReference type="Pfam" id="PF02221">
    <property type="entry name" value="E1_DerP2_DerF2"/>
    <property type="match status" value="1"/>
</dbReference>
<dbReference type="InterPro" id="IPR014756">
    <property type="entry name" value="Ig_E-set"/>
</dbReference>
<dbReference type="OrthoDB" id="4937502at2759"/>
<dbReference type="InterPro" id="IPR003172">
    <property type="entry name" value="ML_dom"/>
</dbReference>
<evidence type="ECO:0000313" key="6">
    <source>
        <dbReference type="Proteomes" id="UP000050741"/>
    </source>
</evidence>
<dbReference type="SUPFAM" id="SSF81296">
    <property type="entry name" value="E set domains"/>
    <property type="match status" value="1"/>
</dbReference>